<organism evidence="2 3">
    <name type="scientific">Streptomyces bingchenggensis (strain BCW-1)</name>
    <dbReference type="NCBI Taxonomy" id="749414"/>
    <lineage>
        <taxon>Bacteria</taxon>
        <taxon>Bacillati</taxon>
        <taxon>Actinomycetota</taxon>
        <taxon>Actinomycetes</taxon>
        <taxon>Kitasatosporales</taxon>
        <taxon>Streptomycetaceae</taxon>
        <taxon>Streptomyces</taxon>
    </lineage>
</organism>
<accession>D7CB80</accession>
<dbReference type="PATRIC" id="fig|749414.3.peg.7855"/>
<proteinExistence type="predicted"/>
<keyword evidence="3" id="KW-1185">Reference proteome</keyword>
<dbReference type="Proteomes" id="UP000000377">
    <property type="component" value="Chromosome"/>
</dbReference>
<feature type="transmembrane region" description="Helical" evidence="1">
    <location>
        <begin position="261"/>
        <end position="284"/>
    </location>
</feature>
<dbReference type="HOGENOM" id="CLU_976303_0_0_11"/>
<protein>
    <recommendedName>
        <fullName evidence="4">DUF3592 domain-containing protein</fullName>
    </recommendedName>
</protein>
<evidence type="ECO:0008006" key="4">
    <source>
        <dbReference type="Google" id="ProtNLM"/>
    </source>
</evidence>
<keyword evidence="1" id="KW-0812">Transmembrane</keyword>
<dbReference type="eggNOG" id="ENOG5031GM4">
    <property type="taxonomic scope" value="Bacteria"/>
</dbReference>
<evidence type="ECO:0000313" key="3">
    <source>
        <dbReference type="Proteomes" id="UP000000377"/>
    </source>
</evidence>
<feature type="transmembrane region" description="Helical" evidence="1">
    <location>
        <begin position="154"/>
        <end position="178"/>
    </location>
</feature>
<keyword evidence="1" id="KW-1133">Transmembrane helix</keyword>
<reference evidence="2 3" key="1">
    <citation type="journal article" date="2010" name="J. Bacteriol.">
        <title>Genome sequence of the milbemycin-producing bacterium Streptomyces bingchenggensis.</title>
        <authorList>
            <person name="Wang X.J."/>
            <person name="Yan Y.J."/>
            <person name="Zhang B."/>
            <person name="An J."/>
            <person name="Wang J.J."/>
            <person name="Tian J."/>
            <person name="Jiang L."/>
            <person name="Chen Y.H."/>
            <person name="Huang S.X."/>
            <person name="Yin M."/>
            <person name="Zhang J."/>
            <person name="Gao A.L."/>
            <person name="Liu C.X."/>
            <person name="Zhu Z.X."/>
            <person name="Xiang W.S."/>
        </authorList>
    </citation>
    <scope>NUCLEOTIDE SEQUENCE [LARGE SCALE GENOMIC DNA]</scope>
    <source>
        <strain evidence="2 3">BCW-1</strain>
    </source>
</reference>
<feature type="transmembrane region" description="Helical" evidence="1">
    <location>
        <begin position="131"/>
        <end position="148"/>
    </location>
</feature>
<dbReference type="EMBL" id="CP002047">
    <property type="protein sequence ID" value="ADI10763.1"/>
    <property type="molecule type" value="Genomic_DNA"/>
</dbReference>
<dbReference type="AlphaFoldDB" id="D7CB80"/>
<sequence length="285" mass="30362">MPRQSEPSPPRLPSLSLRGQGASIWIEAGAVWLEEREARRRIPIAAVEEARATGRDGRSVEVALWGADGVPGPVFRVAGRDATAAARLVEVINRARPRTGPPEGGAPLVDVLPAGVPEAVRRRQRRTRAEVSAVLAVYLGGIAGLALAGDMFRVVLWGVGIGPLALGVLLVGIGAVAARRRWVLRKRGVAVVARFSHGGGKQRYFRYADLEGGKHEIVADYAAPKIGGDPNRIEVVYDPEDPDKAVCTLTVRTLAWRTAGIVLFGVPVLLLGLAMTVGQAVSLFF</sequence>
<evidence type="ECO:0000313" key="2">
    <source>
        <dbReference type="EMBL" id="ADI10763.1"/>
    </source>
</evidence>
<dbReference type="RefSeq" id="WP_014180213.1">
    <property type="nucleotide sequence ID" value="NC_016582.1"/>
</dbReference>
<gene>
    <name evidence="2" type="ordered locus">SBI_07643</name>
</gene>
<evidence type="ECO:0000256" key="1">
    <source>
        <dbReference type="SAM" id="Phobius"/>
    </source>
</evidence>
<keyword evidence="1" id="KW-0472">Membrane</keyword>
<dbReference type="KEGG" id="sbh:SBI_07643"/>
<name>D7CB80_STRBB</name>